<evidence type="ECO:0000256" key="2">
    <source>
        <dbReference type="ARBA" id="ARBA00022723"/>
    </source>
</evidence>
<evidence type="ECO:0000313" key="10">
    <source>
        <dbReference type="Proteomes" id="UP000193689"/>
    </source>
</evidence>
<name>A0A1Y2EKT3_9PEZI</name>
<keyword evidence="6" id="KW-0539">Nucleus</keyword>
<sequence>PFSCQLCNRKFTRQDHLKRHYRSLHAQTKPFDCPDCGKKFSRKDNLTQHFR</sequence>
<protein>
    <recommendedName>
        <fullName evidence="8">C2H2-type domain-containing protein</fullName>
    </recommendedName>
</protein>
<dbReference type="PANTHER" id="PTHR23235">
    <property type="entry name" value="KRUEPPEL-LIKE TRANSCRIPTION FACTOR"/>
    <property type="match status" value="1"/>
</dbReference>
<keyword evidence="3" id="KW-0677">Repeat</keyword>
<dbReference type="OrthoDB" id="654211at2759"/>
<dbReference type="Pfam" id="PF00096">
    <property type="entry name" value="zf-C2H2"/>
    <property type="match status" value="1"/>
</dbReference>
<evidence type="ECO:0000259" key="8">
    <source>
        <dbReference type="PROSITE" id="PS50157"/>
    </source>
</evidence>
<dbReference type="GO" id="GO:0005634">
    <property type="term" value="C:nucleus"/>
    <property type="evidence" value="ECO:0007669"/>
    <property type="project" value="UniProtKB-SubCell"/>
</dbReference>
<feature type="domain" description="C2H2-type" evidence="8">
    <location>
        <begin position="31"/>
        <end position="51"/>
    </location>
</feature>
<evidence type="ECO:0000256" key="1">
    <source>
        <dbReference type="ARBA" id="ARBA00004123"/>
    </source>
</evidence>
<dbReference type="FunFam" id="3.30.160.60:FF:000145">
    <property type="entry name" value="Zinc finger protein 574"/>
    <property type="match status" value="1"/>
</dbReference>
<evidence type="ECO:0000256" key="6">
    <source>
        <dbReference type="ARBA" id="ARBA00023242"/>
    </source>
</evidence>
<dbReference type="AlphaFoldDB" id="A0A1Y2EKT3"/>
<dbReference type="Gene3D" id="3.30.160.60">
    <property type="entry name" value="Classic Zinc Finger"/>
    <property type="match status" value="2"/>
</dbReference>
<dbReference type="STRING" id="1141098.A0A1Y2EKT3"/>
<feature type="domain" description="C2H2-type" evidence="8">
    <location>
        <begin position="2"/>
        <end position="30"/>
    </location>
</feature>
<dbReference type="GeneID" id="63770774"/>
<evidence type="ECO:0000256" key="3">
    <source>
        <dbReference type="ARBA" id="ARBA00022737"/>
    </source>
</evidence>
<keyword evidence="5" id="KW-0862">Zinc</keyword>
<keyword evidence="2" id="KW-0479">Metal-binding</keyword>
<comment type="caution">
    <text evidence="9">The sequence shown here is derived from an EMBL/GenBank/DDBJ whole genome shotgun (WGS) entry which is preliminary data.</text>
</comment>
<proteinExistence type="predicted"/>
<evidence type="ECO:0000256" key="5">
    <source>
        <dbReference type="ARBA" id="ARBA00022833"/>
    </source>
</evidence>
<dbReference type="SUPFAM" id="SSF57667">
    <property type="entry name" value="beta-beta-alpha zinc fingers"/>
    <property type="match status" value="1"/>
</dbReference>
<keyword evidence="10" id="KW-1185">Reference proteome</keyword>
<dbReference type="SMART" id="SM00355">
    <property type="entry name" value="ZnF_C2H2"/>
    <property type="match status" value="2"/>
</dbReference>
<dbReference type="EMBL" id="MCFJ01000001">
    <property type="protein sequence ID" value="ORY72170.1"/>
    <property type="molecule type" value="Genomic_DNA"/>
</dbReference>
<evidence type="ECO:0000256" key="4">
    <source>
        <dbReference type="ARBA" id="ARBA00022771"/>
    </source>
</evidence>
<dbReference type="Proteomes" id="UP000193689">
    <property type="component" value="Unassembled WGS sequence"/>
</dbReference>
<feature type="non-terminal residue" evidence="9">
    <location>
        <position position="51"/>
    </location>
</feature>
<dbReference type="InParanoid" id="A0A1Y2EKT3"/>
<organism evidence="9 10">
    <name type="scientific">Pseudomassariella vexata</name>
    <dbReference type="NCBI Taxonomy" id="1141098"/>
    <lineage>
        <taxon>Eukaryota</taxon>
        <taxon>Fungi</taxon>
        <taxon>Dikarya</taxon>
        <taxon>Ascomycota</taxon>
        <taxon>Pezizomycotina</taxon>
        <taxon>Sordariomycetes</taxon>
        <taxon>Xylariomycetidae</taxon>
        <taxon>Amphisphaeriales</taxon>
        <taxon>Pseudomassariaceae</taxon>
        <taxon>Pseudomassariella</taxon>
    </lineage>
</organism>
<dbReference type="GO" id="GO:0008270">
    <property type="term" value="F:zinc ion binding"/>
    <property type="evidence" value="ECO:0007669"/>
    <property type="project" value="UniProtKB-KW"/>
</dbReference>
<feature type="non-terminal residue" evidence="9">
    <location>
        <position position="1"/>
    </location>
</feature>
<dbReference type="PROSITE" id="PS00028">
    <property type="entry name" value="ZINC_FINGER_C2H2_1"/>
    <property type="match status" value="1"/>
</dbReference>
<dbReference type="FunFam" id="3.30.160.60:FF:000414">
    <property type="entry name" value="Zinc finger protein 398"/>
    <property type="match status" value="1"/>
</dbReference>
<dbReference type="InterPro" id="IPR013087">
    <property type="entry name" value="Znf_C2H2_type"/>
</dbReference>
<accession>A0A1Y2EKT3</accession>
<keyword evidence="4 7" id="KW-0863">Zinc-finger</keyword>
<evidence type="ECO:0000256" key="7">
    <source>
        <dbReference type="PROSITE-ProRule" id="PRU00042"/>
    </source>
</evidence>
<dbReference type="InterPro" id="IPR036236">
    <property type="entry name" value="Znf_C2H2_sf"/>
</dbReference>
<dbReference type="PROSITE" id="PS50157">
    <property type="entry name" value="ZINC_FINGER_C2H2_2"/>
    <property type="match status" value="2"/>
</dbReference>
<evidence type="ECO:0000313" key="9">
    <source>
        <dbReference type="EMBL" id="ORY72170.1"/>
    </source>
</evidence>
<comment type="subcellular location">
    <subcellularLocation>
        <location evidence="1">Nucleus</location>
    </subcellularLocation>
</comment>
<dbReference type="Pfam" id="PF12874">
    <property type="entry name" value="zf-met"/>
    <property type="match status" value="1"/>
</dbReference>
<gene>
    <name evidence="9" type="ORF">BCR38DRAFT_301613</name>
</gene>
<reference evidence="9 10" key="1">
    <citation type="submission" date="2016-07" db="EMBL/GenBank/DDBJ databases">
        <title>Pervasive Adenine N6-methylation of Active Genes in Fungi.</title>
        <authorList>
            <consortium name="DOE Joint Genome Institute"/>
            <person name="Mondo S.J."/>
            <person name="Dannebaum R.O."/>
            <person name="Kuo R.C."/>
            <person name="Labutti K."/>
            <person name="Haridas S."/>
            <person name="Kuo A."/>
            <person name="Salamov A."/>
            <person name="Ahrendt S.R."/>
            <person name="Lipzen A."/>
            <person name="Sullivan W."/>
            <person name="Andreopoulos W.B."/>
            <person name="Clum A."/>
            <person name="Lindquist E."/>
            <person name="Daum C."/>
            <person name="Ramamoorthy G.K."/>
            <person name="Gryganskyi A."/>
            <person name="Culley D."/>
            <person name="Magnuson J.K."/>
            <person name="James T.Y."/>
            <person name="O'Malley M.A."/>
            <person name="Stajich J.E."/>
            <person name="Spatafora J.W."/>
            <person name="Visel A."/>
            <person name="Grigoriev I.V."/>
        </authorList>
    </citation>
    <scope>NUCLEOTIDE SEQUENCE [LARGE SCALE GENOMIC DNA]</scope>
    <source>
        <strain evidence="9 10">CBS 129021</strain>
    </source>
</reference>
<dbReference type="RefSeq" id="XP_040721762.1">
    <property type="nucleotide sequence ID" value="XM_040854562.1"/>
</dbReference>